<protein>
    <submittedName>
        <fullName evidence="9">C40 family peptidase</fullName>
    </submittedName>
</protein>
<evidence type="ECO:0000256" key="3">
    <source>
        <dbReference type="ARBA" id="ARBA00022801"/>
    </source>
</evidence>
<evidence type="ECO:0000256" key="5">
    <source>
        <dbReference type="SAM" id="Coils"/>
    </source>
</evidence>
<dbReference type="PROSITE" id="PS51935">
    <property type="entry name" value="NLPC_P60"/>
    <property type="match status" value="1"/>
</dbReference>
<keyword evidence="3" id="KW-0378">Hydrolase</keyword>
<dbReference type="Pfam" id="PF00877">
    <property type="entry name" value="NLPC_P60"/>
    <property type="match status" value="1"/>
</dbReference>
<keyword evidence="7" id="KW-0732">Signal</keyword>
<dbReference type="Proteomes" id="UP001500466">
    <property type="component" value="Unassembled WGS sequence"/>
</dbReference>
<feature type="chain" id="PRO_5046769470" evidence="7">
    <location>
        <begin position="38"/>
        <end position="429"/>
    </location>
</feature>
<keyword evidence="2" id="KW-0645">Protease</keyword>
<organism evidence="9 10">
    <name type="scientific">Yinghuangia aomiensis</name>
    <dbReference type="NCBI Taxonomy" id="676205"/>
    <lineage>
        <taxon>Bacteria</taxon>
        <taxon>Bacillati</taxon>
        <taxon>Actinomycetota</taxon>
        <taxon>Actinomycetes</taxon>
        <taxon>Kitasatosporales</taxon>
        <taxon>Streptomycetaceae</taxon>
        <taxon>Yinghuangia</taxon>
    </lineage>
</organism>
<evidence type="ECO:0000256" key="6">
    <source>
        <dbReference type="SAM" id="MobiDB-lite"/>
    </source>
</evidence>
<feature type="signal peptide" evidence="7">
    <location>
        <begin position="1"/>
        <end position="37"/>
    </location>
</feature>
<name>A0ABP9HTL8_9ACTN</name>
<accession>A0ABP9HTL8</accession>
<keyword evidence="5" id="KW-0175">Coiled coil</keyword>
<evidence type="ECO:0000313" key="9">
    <source>
        <dbReference type="EMBL" id="GAA4977756.1"/>
    </source>
</evidence>
<dbReference type="Gene3D" id="3.90.1720.10">
    <property type="entry name" value="endopeptidase domain like (from Nostoc punctiforme)"/>
    <property type="match status" value="1"/>
</dbReference>
<feature type="compositionally biased region" description="Basic and acidic residues" evidence="6">
    <location>
        <begin position="263"/>
        <end position="275"/>
    </location>
</feature>
<feature type="coiled-coil region" evidence="5">
    <location>
        <begin position="66"/>
        <end position="128"/>
    </location>
</feature>
<evidence type="ECO:0000259" key="8">
    <source>
        <dbReference type="PROSITE" id="PS51935"/>
    </source>
</evidence>
<dbReference type="InterPro" id="IPR051794">
    <property type="entry name" value="PG_Endopeptidase_C40"/>
</dbReference>
<evidence type="ECO:0000256" key="1">
    <source>
        <dbReference type="ARBA" id="ARBA00007074"/>
    </source>
</evidence>
<proteinExistence type="inferred from homology"/>
<feature type="region of interest" description="Disordered" evidence="6">
    <location>
        <begin position="260"/>
        <end position="307"/>
    </location>
</feature>
<feature type="compositionally biased region" description="Low complexity" evidence="6">
    <location>
        <begin position="276"/>
        <end position="286"/>
    </location>
</feature>
<feature type="domain" description="NlpC/P60" evidence="8">
    <location>
        <begin position="309"/>
        <end position="429"/>
    </location>
</feature>
<sequence>MIILLQYAPNVTDVTRTRTLAPSVLLALALLAAGTSAARGDDPAGYPDAADVARAQLDAQAKGTAVDRIQAELDRSRTDLDRLSADAGLAVEAYNGARVGARGAALAADAARDRADAAGAAVDRAREDLGRVAADAYRQGGSAGLGELRAILDAPTPADALLRTEAVRRVVREREDTVRRGAAAAKNAADARRTADAAARTARDAEENAAERRRAAATAVAAQEARVRDVAARHEALVVELAAARDSSVALERQRQDGLAAEAQRRAEDEARRQAEAAAQAAEAAETLSRLAPADRPDAGSPQKRAAPAKGAAAAIAYAKAQLGKPYVWGGEGPDGFDCSGLVMQAWRRAGVKLTHFAATQYAESHPVAYRDLRPGDLVFWTETPKARDIHHVAMYLGDGKMIHAPRTGDVVKISSLFSMGTPDFYARP</sequence>
<evidence type="ECO:0000256" key="4">
    <source>
        <dbReference type="ARBA" id="ARBA00022807"/>
    </source>
</evidence>
<dbReference type="InterPro" id="IPR000064">
    <property type="entry name" value="NLP_P60_dom"/>
</dbReference>
<dbReference type="InterPro" id="IPR038765">
    <property type="entry name" value="Papain-like_cys_pep_sf"/>
</dbReference>
<keyword evidence="4" id="KW-0788">Thiol protease</keyword>
<dbReference type="PANTHER" id="PTHR47359">
    <property type="entry name" value="PEPTIDOGLYCAN DL-ENDOPEPTIDASE CWLO"/>
    <property type="match status" value="1"/>
</dbReference>
<gene>
    <name evidence="9" type="ORF">GCM10023205_51800</name>
</gene>
<evidence type="ECO:0000256" key="2">
    <source>
        <dbReference type="ARBA" id="ARBA00022670"/>
    </source>
</evidence>
<dbReference type="SUPFAM" id="SSF54001">
    <property type="entry name" value="Cysteine proteinases"/>
    <property type="match status" value="1"/>
</dbReference>
<evidence type="ECO:0000313" key="10">
    <source>
        <dbReference type="Proteomes" id="UP001500466"/>
    </source>
</evidence>
<reference evidence="10" key="1">
    <citation type="journal article" date="2019" name="Int. J. Syst. Evol. Microbiol.">
        <title>The Global Catalogue of Microorganisms (GCM) 10K type strain sequencing project: providing services to taxonomists for standard genome sequencing and annotation.</title>
        <authorList>
            <consortium name="The Broad Institute Genomics Platform"/>
            <consortium name="The Broad Institute Genome Sequencing Center for Infectious Disease"/>
            <person name="Wu L."/>
            <person name="Ma J."/>
        </authorList>
    </citation>
    <scope>NUCLEOTIDE SEQUENCE [LARGE SCALE GENOMIC DNA]</scope>
    <source>
        <strain evidence="10">JCM 17986</strain>
    </source>
</reference>
<keyword evidence="10" id="KW-1185">Reference proteome</keyword>
<dbReference type="EMBL" id="BAABHS010000019">
    <property type="protein sequence ID" value="GAA4977756.1"/>
    <property type="molecule type" value="Genomic_DNA"/>
</dbReference>
<evidence type="ECO:0000256" key="7">
    <source>
        <dbReference type="SAM" id="SignalP"/>
    </source>
</evidence>
<comment type="caution">
    <text evidence="9">The sequence shown here is derived from an EMBL/GenBank/DDBJ whole genome shotgun (WGS) entry which is preliminary data.</text>
</comment>
<dbReference type="PANTHER" id="PTHR47359:SF3">
    <property type="entry name" value="NLP_P60 DOMAIN-CONTAINING PROTEIN-RELATED"/>
    <property type="match status" value="1"/>
</dbReference>
<comment type="similarity">
    <text evidence="1">Belongs to the peptidase C40 family.</text>
</comment>